<protein>
    <submittedName>
        <fullName evidence="2">Uncharacterized protein</fullName>
    </submittedName>
</protein>
<evidence type="ECO:0000313" key="2">
    <source>
        <dbReference type="EMBL" id="KAF8774610.1"/>
    </source>
</evidence>
<evidence type="ECO:0000313" key="3">
    <source>
        <dbReference type="Proteomes" id="UP000807504"/>
    </source>
</evidence>
<proteinExistence type="predicted"/>
<evidence type="ECO:0000256" key="1">
    <source>
        <dbReference type="SAM" id="MobiDB-lite"/>
    </source>
</evidence>
<reference evidence="2" key="2">
    <citation type="submission" date="2020-06" db="EMBL/GenBank/DDBJ databases">
        <authorList>
            <person name="Sheffer M."/>
        </authorList>
    </citation>
    <scope>NUCLEOTIDE SEQUENCE</scope>
</reference>
<dbReference type="AlphaFoldDB" id="A0A8T0EKW7"/>
<feature type="compositionally biased region" description="Polar residues" evidence="1">
    <location>
        <begin position="30"/>
        <end position="43"/>
    </location>
</feature>
<dbReference type="Proteomes" id="UP000807504">
    <property type="component" value="Unassembled WGS sequence"/>
</dbReference>
<sequence>MDELVENESFTMEMDKKPVPAHNTAKKNEAQGQTPDQGNNSAANKLEAARKKLESSKHLKKSNTLAAKRKVGKRLKPSVNGARMLKVARSKTPIKKMAVTTKDKKPRKFFKEAGVKQITMTATKALRNKQ</sequence>
<dbReference type="EMBL" id="JABXBU010002227">
    <property type="protein sequence ID" value="KAF8774610.1"/>
    <property type="molecule type" value="Genomic_DNA"/>
</dbReference>
<name>A0A8T0EKW7_ARGBR</name>
<feature type="region of interest" description="Disordered" evidence="1">
    <location>
        <begin position="1"/>
        <end position="71"/>
    </location>
</feature>
<feature type="compositionally biased region" description="Basic and acidic residues" evidence="1">
    <location>
        <begin position="47"/>
        <end position="57"/>
    </location>
</feature>
<comment type="caution">
    <text evidence="2">The sequence shown here is derived from an EMBL/GenBank/DDBJ whole genome shotgun (WGS) entry which is preliminary data.</text>
</comment>
<accession>A0A8T0EKW7</accession>
<gene>
    <name evidence="2" type="ORF">HNY73_017142</name>
</gene>
<organism evidence="2 3">
    <name type="scientific">Argiope bruennichi</name>
    <name type="common">Wasp spider</name>
    <name type="synonym">Aranea bruennichi</name>
    <dbReference type="NCBI Taxonomy" id="94029"/>
    <lineage>
        <taxon>Eukaryota</taxon>
        <taxon>Metazoa</taxon>
        <taxon>Ecdysozoa</taxon>
        <taxon>Arthropoda</taxon>
        <taxon>Chelicerata</taxon>
        <taxon>Arachnida</taxon>
        <taxon>Araneae</taxon>
        <taxon>Araneomorphae</taxon>
        <taxon>Entelegynae</taxon>
        <taxon>Araneoidea</taxon>
        <taxon>Araneidae</taxon>
        <taxon>Argiope</taxon>
    </lineage>
</organism>
<reference evidence="2" key="1">
    <citation type="journal article" date="2020" name="bioRxiv">
        <title>Chromosome-level reference genome of the European wasp spider Argiope bruennichi: a resource for studies on range expansion and evolutionary adaptation.</title>
        <authorList>
            <person name="Sheffer M.M."/>
            <person name="Hoppe A."/>
            <person name="Krehenwinkel H."/>
            <person name="Uhl G."/>
            <person name="Kuss A.W."/>
            <person name="Jensen L."/>
            <person name="Jensen C."/>
            <person name="Gillespie R.G."/>
            <person name="Hoff K.J."/>
            <person name="Prost S."/>
        </authorList>
    </citation>
    <scope>NUCLEOTIDE SEQUENCE</scope>
</reference>
<keyword evidence="3" id="KW-1185">Reference proteome</keyword>